<evidence type="ECO:0000259" key="6">
    <source>
        <dbReference type="PROSITE" id="PS51085"/>
    </source>
</evidence>
<evidence type="ECO:0000313" key="8">
    <source>
        <dbReference type="EMBL" id="RCK80755.1"/>
    </source>
</evidence>
<dbReference type="PROSITE" id="PS51085">
    <property type="entry name" value="2FE2S_FER_2"/>
    <property type="match status" value="1"/>
</dbReference>
<dbReference type="Pfam" id="PF00970">
    <property type="entry name" value="FAD_binding_6"/>
    <property type="match status" value="1"/>
</dbReference>
<evidence type="ECO:0000313" key="9">
    <source>
        <dbReference type="Proteomes" id="UP000252355"/>
    </source>
</evidence>
<dbReference type="PRINTS" id="PR00371">
    <property type="entry name" value="FPNCR"/>
</dbReference>
<dbReference type="PRINTS" id="PR00410">
    <property type="entry name" value="PHEHYDRXLASE"/>
</dbReference>
<dbReference type="GO" id="GO:0016491">
    <property type="term" value="F:oxidoreductase activity"/>
    <property type="evidence" value="ECO:0007669"/>
    <property type="project" value="InterPro"/>
</dbReference>
<dbReference type="AlphaFoldDB" id="A0A367ZRI8"/>
<evidence type="ECO:0000256" key="4">
    <source>
        <dbReference type="ARBA" id="ARBA00023004"/>
    </source>
</evidence>
<dbReference type="InterPro" id="IPR017927">
    <property type="entry name" value="FAD-bd_FR_type"/>
</dbReference>
<evidence type="ECO:0000256" key="3">
    <source>
        <dbReference type="ARBA" id="ARBA00022827"/>
    </source>
</evidence>
<dbReference type="Pfam" id="PF00111">
    <property type="entry name" value="Fer2"/>
    <property type="match status" value="1"/>
</dbReference>
<dbReference type="SUPFAM" id="SSF63380">
    <property type="entry name" value="Riboflavin synthase domain-like"/>
    <property type="match status" value="1"/>
</dbReference>
<dbReference type="InterPro" id="IPR001433">
    <property type="entry name" value="OxRdtase_FAD/NAD-bd"/>
</dbReference>
<protein>
    <submittedName>
        <fullName evidence="8">Na(+)-translocating NADH-quinone reductase subunit F</fullName>
    </submittedName>
</protein>
<dbReference type="SUPFAM" id="SSF54292">
    <property type="entry name" value="2Fe-2S ferredoxin-like"/>
    <property type="match status" value="1"/>
</dbReference>
<dbReference type="InterPro" id="IPR001709">
    <property type="entry name" value="Flavoprot_Pyr_Nucl_cyt_Rdtase"/>
</dbReference>
<evidence type="ECO:0000259" key="7">
    <source>
        <dbReference type="PROSITE" id="PS51384"/>
    </source>
</evidence>
<dbReference type="PROSITE" id="PS51384">
    <property type="entry name" value="FAD_FR"/>
    <property type="match status" value="1"/>
</dbReference>
<evidence type="ECO:0000256" key="2">
    <source>
        <dbReference type="ARBA" id="ARBA00022630"/>
    </source>
</evidence>
<gene>
    <name evidence="8" type="ORF">OZSIB_2643</name>
</gene>
<keyword evidence="3" id="KW-0274">FAD</keyword>
<dbReference type="SUPFAM" id="SSF52343">
    <property type="entry name" value="Ferredoxin reductase-like, C-terminal NADP-linked domain"/>
    <property type="match status" value="1"/>
</dbReference>
<keyword evidence="5" id="KW-1133">Transmembrane helix</keyword>
<organism evidence="8 9">
    <name type="scientific">Candidatus Ozemobacter sibiricus</name>
    <dbReference type="NCBI Taxonomy" id="2268124"/>
    <lineage>
        <taxon>Bacteria</taxon>
        <taxon>Candidatus Ozemobacteria</taxon>
        <taxon>Candidatus Ozemobacterales</taxon>
        <taxon>Candidatus Ozemobacteraceae</taxon>
        <taxon>Candidatus Ozemobacter</taxon>
    </lineage>
</organism>
<keyword evidence="4" id="KW-0408">Iron</keyword>
<keyword evidence="5" id="KW-0812">Transmembrane</keyword>
<reference evidence="8 9" key="1">
    <citation type="submission" date="2018-05" db="EMBL/GenBank/DDBJ databases">
        <title>A metagenomic window into the 2 km-deep terrestrial subsurface aquifer revealed taxonomically and functionally diverse microbial community comprising novel uncultured bacterial lineages.</title>
        <authorList>
            <person name="Kadnikov V.V."/>
            <person name="Mardanov A.V."/>
            <person name="Beletsky A.V."/>
            <person name="Banks D."/>
            <person name="Pimenov N.V."/>
            <person name="Frank Y.A."/>
            <person name="Karnachuk O.V."/>
            <person name="Ravin N.V."/>
        </authorList>
    </citation>
    <scope>NUCLEOTIDE SEQUENCE [LARGE SCALE GENOMIC DNA]</scope>
    <source>
        <strain evidence="8">BY5</strain>
    </source>
</reference>
<dbReference type="EMBL" id="QOQW01000004">
    <property type="protein sequence ID" value="RCK80755.1"/>
    <property type="molecule type" value="Genomic_DNA"/>
</dbReference>
<dbReference type="InterPro" id="IPR008333">
    <property type="entry name" value="Cbr1-like_FAD-bd_dom"/>
</dbReference>
<keyword evidence="2" id="KW-0285">Flavoprotein</keyword>
<dbReference type="Proteomes" id="UP000252355">
    <property type="component" value="Unassembled WGS sequence"/>
</dbReference>
<dbReference type="InterPro" id="IPR012675">
    <property type="entry name" value="Beta-grasp_dom_sf"/>
</dbReference>
<dbReference type="InterPro" id="IPR001041">
    <property type="entry name" value="2Fe-2S_ferredoxin-type"/>
</dbReference>
<dbReference type="PANTHER" id="PTHR43644:SF1">
    <property type="entry name" value="NAD(P)H-FLAVIN REDUCTASE"/>
    <property type="match status" value="1"/>
</dbReference>
<dbReference type="PANTHER" id="PTHR43644">
    <property type="entry name" value="NA(+)-TRANSLOCATING NADH-QUINONE REDUCTASE SUBUNIT"/>
    <property type="match status" value="1"/>
</dbReference>
<dbReference type="InterPro" id="IPR036010">
    <property type="entry name" value="2Fe-2S_ferredoxin-like_sf"/>
</dbReference>
<name>A0A367ZRI8_9BACT</name>
<dbReference type="Gene3D" id="2.40.30.10">
    <property type="entry name" value="Translation factors"/>
    <property type="match status" value="1"/>
</dbReference>
<dbReference type="InterPro" id="IPR039261">
    <property type="entry name" value="FNR_nucleotide-bd"/>
</dbReference>
<dbReference type="Gene3D" id="3.10.20.30">
    <property type="match status" value="1"/>
</dbReference>
<evidence type="ECO:0000256" key="5">
    <source>
        <dbReference type="SAM" id="Phobius"/>
    </source>
</evidence>
<dbReference type="GO" id="GO:0051536">
    <property type="term" value="F:iron-sulfur cluster binding"/>
    <property type="evidence" value="ECO:0007669"/>
    <property type="project" value="InterPro"/>
</dbReference>
<accession>A0A367ZRI8</accession>
<proteinExistence type="predicted"/>
<evidence type="ECO:0000256" key="1">
    <source>
        <dbReference type="ARBA" id="ARBA00022448"/>
    </source>
</evidence>
<dbReference type="Pfam" id="PF00175">
    <property type="entry name" value="NAD_binding_1"/>
    <property type="match status" value="1"/>
</dbReference>
<keyword evidence="1" id="KW-0813">Transport</keyword>
<dbReference type="Gene3D" id="3.40.50.80">
    <property type="entry name" value="Nucleotide-binding domain of ferredoxin-NADP reductase (FNR) module"/>
    <property type="match status" value="1"/>
</dbReference>
<sequence length="364" mass="40322">MLSTLLIALLALNGLILGMCLFLLGARHWLASYGQVKIRVNDEKELLVQGGNSLLLSLVSQKIFIPSACGGRGTCGYCRVKVLEGGGSVLATEQMILTPAEIKEKKRLACQVRARHDLVVQVPEEFLAIKEFQTVVSKVEVMTDLIKKITFKLIDPKTIVFKPGQYVQVSLVRPGEEPIYRGYSIASSPFANDIIELNVRRVEGGVMSTYLHTLKEGDSMVLSGPYGEFFLQETTNRSVVCIAGGVGLAPMKSIIAYLTEKKIDRRVYLFYGARTLPLLYDHQVFVEMAKRNPNFRYIPALSDDTVGSEWNGHRGLITKVFQEVFPAGEPAEAYLCGPPVMIDALLPLLAAKGIQPNDIYYDKF</sequence>
<feature type="domain" description="2Fe-2S ferredoxin-type" evidence="6">
    <location>
        <begin position="34"/>
        <end position="126"/>
    </location>
</feature>
<feature type="transmembrane region" description="Helical" evidence="5">
    <location>
        <begin position="6"/>
        <end position="30"/>
    </location>
</feature>
<comment type="caution">
    <text evidence="8">The sequence shown here is derived from an EMBL/GenBank/DDBJ whole genome shotgun (WGS) entry which is preliminary data.</text>
</comment>
<dbReference type="InterPro" id="IPR017938">
    <property type="entry name" value="Riboflavin_synthase-like_b-brl"/>
</dbReference>
<keyword evidence="5" id="KW-0472">Membrane</keyword>
<feature type="domain" description="FAD-binding FR-type" evidence="7">
    <location>
        <begin position="129"/>
        <end position="232"/>
    </location>
</feature>
<dbReference type="CDD" id="cd00207">
    <property type="entry name" value="fer2"/>
    <property type="match status" value="1"/>
</dbReference>